<comment type="caution">
    <text evidence="6">The sequence shown here is derived from an EMBL/GenBank/DDBJ whole genome shotgun (WGS) entry which is preliminary data.</text>
</comment>
<reference evidence="6 7" key="1">
    <citation type="journal article" date="2018" name="Nat. Ecol. Evol.">
        <title>Shark genomes provide insights into elasmobranch evolution and the origin of vertebrates.</title>
        <authorList>
            <person name="Hara Y"/>
            <person name="Yamaguchi K"/>
            <person name="Onimaru K"/>
            <person name="Kadota M"/>
            <person name="Koyanagi M"/>
            <person name="Keeley SD"/>
            <person name="Tatsumi K"/>
            <person name="Tanaka K"/>
            <person name="Motone F"/>
            <person name="Kageyama Y"/>
            <person name="Nozu R"/>
            <person name="Adachi N"/>
            <person name="Nishimura O"/>
            <person name="Nakagawa R"/>
            <person name="Tanegashima C"/>
            <person name="Kiyatake I"/>
            <person name="Matsumoto R"/>
            <person name="Murakumo K"/>
            <person name="Nishida K"/>
            <person name="Terakita A"/>
            <person name="Kuratani S"/>
            <person name="Sato K"/>
            <person name="Hyodo S Kuraku.S."/>
        </authorList>
    </citation>
    <scope>NUCLEOTIDE SEQUENCE [LARGE SCALE GENOMIC DNA]</scope>
</reference>
<dbReference type="AlphaFoldDB" id="A0A401RRW8"/>
<organism evidence="6 7">
    <name type="scientific">Chiloscyllium punctatum</name>
    <name type="common">Brownbanded bambooshark</name>
    <name type="synonym">Hemiscyllium punctatum</name>
    <dbReference type="NCBI Taxonomy" id="137246"/>
    <lineage>
        <taxon>Eukaryota</taxon>
        <taxon>Metazoa</taxon>
        <taxon>Chordata</taxon>
        <taxon>Craniata</taxon>
        <taxon>Vertebrata</taxon>
        <taxon>Chondrichthyes</taxon>
        <taxon>Elasmobranchii</taxon>
        <taxon>Galeomorphii</taxon>
        <taxon>Galeoidea</taxon>
        <taxon>Orectolobiformes</taxon>
        <taxon>Hemiscylliidae</taxon>
        <taxon>Chiloscyllium</taxon>
    </lineage>
</organism>
<dbReference type="EMBL" id="BEZZ01001991">
    <property type="protein sequence ID" value="GCC20868.1"/>
    <property type="molecule type" value="Genomic_DNA"/>
</dbReference>
<dbReference type="InterPro" id="IPR013106">
    <property type="entry name" value="Ig_V-set"/>
</dbReference>
<feature type="domain" description="Ig-like" evidence="5">
    <location>
        <begin position="206"/>
        <end position="316"/>
    </location>
</feature>
<keyword evidence="2" id="KW-1064">Adaptive immunity</keyword>
<evidence type="ECO:0000259" key="5">
    <source>
        <dbReference type="PROSITE" id="PS50835"/>
    </source>
</evidence>
<keyword evidence="1" id="KW-0391">Immunity</keyword>
<feature type="domain" description="Ig-like" evidence="5">
    <location>
        <begin position="322"/>
        <end position="432"/>
    </location>
</feature>
<dbReference type="GO" id="GO:0019814">
    <property type="term" value="C:immunoglobulin complex"/>
    <property type="evidence" value="ECO:0007669"/>
    <property type="project" value="UniProtKB-KW"/>
</dbReference>
<evidence type="ECO:0000313" key="6">
    <source>
        <dbReference type="EMBL" id="GCC20868.1"/>
    </source>
</evidence>
<evidence type="ECO:0000256" key="4">
    <source>
        <dbReference type="SAM" id="Phobius"/>
    </source>
</evidence>
<sequence length="545" mass="61557">MRNSAVTHTNVQWYRLSPEQIMERVSTHPGSGSTQWSPGFTERFQPFRDPSSVILTITNVQPSDTGVYYCSVWGWIYGRGSQLIVDSITGPVLLQSPSLEHVTQDHTARFQCTMRNATVTHTDVHWYRHSAKKIMEWVLTHPESGSTEWSPGFTERFQHSRDPSSNSFILTITNVQPSDNGVYYCSVWGRIYGRGSQLNITNANIPVLLQSLSLERITEGHTGRLQCTMRNATVTHTNVHWDREKPGDKVEWVLTHDMRNVTQWSPGFTERFQSSREPSNNSFILTITNVQPSDTGVYYCKVWGDISGNGTQLIVTDPLADPVLIQDPVVSKVAEGETVEFQCAMHNASVIDTDVYWHYQRPGSNREWVISHFVNGTLTKAQGFHDRVQLSRNIRRNSYILSLVNVTLNDTAVYSCSVWSYIYGAGSQLNVTEASSHKIPWTSDPISIIGTILGFAVLICIVLLTFLRRKQKLCSSVKDSTQGSPVEDQDIVYATVNDQTQSSEQAAVSPVVVRKWDTAVGFYCILKNRSHIREDLQYHQNDNKS</sequence>
<keyword evidence="7" id="KW-1185">Reference proteome</keyword>
<accession>A0A401RRW8</accession>
<dbReference type="GO" id="GO:0005576">
    <property type="term" value="C:extracellular region"/>
    <property type="evidence" value="ECO:0007669"/>
    <property type="project" value="UniProtKB-ARBA"/>
</dbReference>
<keyword evidence="3" id="KW-1280">Immunoglobulin</keyword>
<feature type="domain" description="Ig-like" evidence="5">
    <location>
        <begin position="1"/>
        <end position="72"/>
    </location>
</feature>
<evidence type="ECO:0000256" key="2">
    <source>
        <dbReference type="ARBA" id="ARBA00023130"/>
    </source>
</evidence>
<dbReference type="GO" id="GO:0002250">
    <property type="term" value="P:adaptive immune response"/>
    <property type="evidence" value="ECO:0007669"/>
    <property type="project" value="UniProtKB-KW"/>
</dbReference>
<protein>
    <recommendedName>
        <fullName evidence="5">Ig-like domain-containing protein</fullName>
    </recommendedName>
</protein>
<evidence type="ECO:0000313" key="7">
    <source>
        <dbReference type="Proteomes" id="UP000287033"/>
    </source>
</evidence>
<keyword evidence="4" id="KW-1133">Transmembrane helix</keyword>
<feature type="transmembrane region" description="Helical" evidence="4">
    <location>
        <begin position="446"/>
        <end position="467"/>
    </location>
</feature>
<gene>
    <name evidence="6" type="ORF">chiPu_0019436</name>
</gene>
<dbReference type="SMART" id="SM00409">
    <property type="entry name" value="IG"/>
    <property type="match status" value="4"/>
</dbReference>
<dbReference type="Proteomes" id="UP000287033">
    <property type="component" value="Unassembled WGS sequence"/>
</dbReference>
<dbReference type="PROSITE" id="PS50835">
    <property type="entry name" value="IG_LIKE"/>
    <property type="match status" value="4"/>
</dbReference>
<evidence type="ECO:0000256" key="3">
    <source>
        <dbReference type="ARBA" id="ARBA00043265"/>
    </source>
</evidence>
<name>A0A401RRW8_CHIPU</name>
<dbReference type="InterPro" id="IPR036179">
    <property type="entry name" value="Ig-like_dom_sf"/>
</dbReference>
<dbReference type="CDD" id="cd00099">
    <property type="entry name" value="IgV"/>
    <property type="match status" value="4"/>
</dbReference>
<dbReference type="PANTHER" id="PTHR23266">
    <property type="entry name" value="IMMUNOGLOBULIN HEAVY CHAIN"/>
    <property type="match status" value="1"/>
</dbReference>
<keyword evidence="4" id="KW-0812">Transmembrane</keyword>
<proteinExistence type="predicted"/>
<dbReference type="SUPFAM" id="SSF48726">
    <property type="entry name" value="Immunoglobulin"/>
    <property type="match status" value="4"/>
</dbReference>
<dbReference type="InterPro" id="IPR050199">
    <property type="entry name" value="IgHV"/>
</dbReference>
<dbReference type="InterPro" id="IPR003599">
    <property type="entry name" value="Ig_sub"/>
</dbReference>
<dbReference type="Pfam" id="PF07686">
    <property type="entry name" value="V-set"/>
    <property type="match status" value="4"/>
</dbReference>
<dbReference type="Gene3D" id="2.60.40.10">
    <property type="entry name" value="Immunoglobulins"/>
    <property type="match status" value="4"/>
</dbReference>
<dbReference type="InterPro" id="IPR013783">
    <property type="entry name" value="Ig-like_fold"/>
</dbReference>
<evidence type="ECO:0000256" key="1">
    <source>
        <dbReference type="ARBA" id="ARBA00022859"/>
    </source>
</evidence>
<dbReference type="OrthoDB" id="9945861at2759"/>
<keyword evidence="4" id="KW-0472">Membrane</keyword>
<dbReference type="OMA" id="CTMRNAT"/>
<dbReference type="SMART" id="SM00406">
    <property type="entry name" value="IGv"/>
    <property type="match status" value="4"/>
</dbReference>
<dbReference type="STRING" id="137246.A0A401RRW8"/>
<feature type="domain" description="Ig-like" evidence="5">
    <location>
        <begin position="91"/>
        <end position="201"/>
    </location>
</feature>
<dbReference type="InterPro" id="IPR007110">
    <property type="entry name" value="Ig-like_dom"/>
</dbReference>